<name>K0R2S5_THAOC</name>
<feature type="region of interest" description="Disordered" evidence="2">
    <location>
        <begin position="500"/>
        <end position="618"/>
    </location>
</feature>
<dbReference type="InterPro" id="IPR005114">
    <property type="entry name" value="Helicase_assoc"/>
</dbReference>
<sequence length="892" mass="96506">YRGNARALRPVASATKRGALLESPRRARDDRSRVRGRPPPPPAASSWRRTDTRADHVDQCEGTSEPTRTCDPHRRLARALLSSSSSDGIQLCPSPLMGCVQVCRSSEKESQADNHYHRPFDGTPVLPPPRHGECLCLPDRQARGAESRRREAPPARADEQGGVWAVDAHPESARVSEVIRQATGTGASLGGLEAPIDPLPGSVLRGPCSFAHYSPAPTSARIVRDGRPNDSLRAVAAATGGGGADSAGPRAQVARKISSHNPGGDCRRLGLPRRTNAGPSPSSPLSSFARRRRASASAVGASRLPHASLEDDHEHEIDHEIRPSVHRAAAPEGALPKQPAHGVTRGCLLHCTVTRTSYEAAWAQRGTGHRTAPLRGPQGPSSADHCVVTMPKTRARLGRTDPKPQGNLHDQYWNDRYRELVAYKAEHGDCNVSQSQKPLGKWVDNQRQLQRRGELREGRVKELEKLGFVWVVCRGRPKLGGDAGAAGRGATFVTDVEANTYNRKPSSSPMPPLGDVVLYNSDGLTESSPAGDRGEEGECNAAGKNAPDNRASASMMPPLSNLAELVSESEPSNTSGPDQEDLVQPDETCAAGNEADRGSQTCRDGDGGSSNTNEHTAGGNGALLARIEELEAANHAKDENMKASKAANHAKDEKIKALEAVVAGLRREGNLRNDAAKVQLKEKHEALKDAKEAYGQLLPALRKLNSADAEIARLREGKNRSEGRLKVKQEKIVYVKNELEDRKETAEELTQKLETTEVMCLQLQELAQNASQENEEVRREARRKLANTSTEPCMWPNCRGNRGSQRNILMGCGHVVCYECIKDDVQMPGYRLGASEPFMLVLRGACACKIASTNLEASLEILTGISSLLLELENCGFVQLTNLRMEAWVDTA</sequence>
<dbReference type="OrthoDB" id="203963at2759"/>
<feature type="coiled-coil region" evidence="1">
    <location>
        <begin position="736"/>
        <end position="787"/>
    </location>
</feature>
<evidence type="ECO:0000313" key="4">
    <source>
        <dbReference type="EMBL" id="EJK46475.1"/>
    </source>
</evidence>
<organism evidence="4 5">
    <name type="scientific">Thalassiosira oceanica</name>
    <name type="common">Marine diatom</name>
    <dbReference type="NCBI Taxonomy" id="159749"/>
    <lineage>
        <taxon>Eukaryota</taxon>
        <taxon>Sar</taxon>
        <taxon>Stramenopiles</taxon>
        <taxon>Ochrophyta</taxon>
        <taxon>Bacillariophyta</taxon>
        <taxon>Coscinodiscophyceae</taxon>
        <taxon>Thalassiosirophycidae</taxon>
        <taxon>Thalassiosirales</taxon>
        <taxon>Thalassiosiraceae</taxon>
        <taxon>Thalassiosira</taxon>
    </lineage>
</organism>
<reference evidence="4 5" key="1">
    <citation type="journal article" date="2012" name="Genome Biol.">
        <title>Genome and low-iron response of an oceanic diatom adapted to chronic iron limitation.</title>
        <authorList>
            <person name="Lommer M."/>
            <person name="Specht M."/>
            <person name="Roy A.S."/>
            <person name="Kraemer L."/>
            <person name="Andreson R."/>
            <person name="Gutowska M.A."/>
            <person name="Wolf J."/>
            <person name="Bergner S.V."/>
            <person name="Schilhabel M.B."/>
            <person name="Klostermeier U.C."/>
            <person name="Beiko R.G."/>
            <person name="Rosenstiel P."/>
            <person name="Hippler M."/>
            <person name="Laroche J."/>
        </authorList>
    </citation>
    <scope>NUCLEOTIDE SEQUENCE [LARGE SCALE GENOMIC DNA]</scope>
    <source>
        <strain evidence="4 5">CCMP1005</strain>
    </source>
</reference>
<evidence type="ECO:0000256" key="2">
    <source>
        <dbReference type="SAM" id="MobiDB-lite"/>
    </source>
</evidence>
<feature type="domain" description="Helicase-associated" evidence="3">
    <location>
        <begin position="409"/>
        <end position="468"/>
    </location>
</feature>
<feature type="non-terminal residue" evidence="4">
    <location>
        <position position="1"/>
    </location>
</feature>
<feature type="region of interest" description="Disordered" evidence="2">
    <location>
        <begin position="237"/>
        <end position="316"/>
    </location>
</feature>
<feature type="compositionally biased region" description="Low complexity" evidence="2">
    <location>
        <begin position="279"/>
        <end position="288"/>
    </location>
</feature>
<evidence type="ECO:0000256" key="1">
    <source>
        <dbReference type="SAM" id="Coils"/>
    </source>
</evidence>
<dbReference type="Gene3D" id="6.10.140.530">
    <property type="match status" value="1"/>
</dbReference>
<dbReference type="AlphaFoldDB" id="K0R2S5"/>
<keyword evidence="1" id="KW-0175">Coiled coil</keyword>
<dbReference type="eggNOG" id="ENOG502SSMK">
    <property type="taxonomic scope" value="Eukaryota"/>
</dbReference>
<comment type="caution">
    <text evidence="4">The sequence shown here is derived from an EMBL/GenBank/DDBJ whole genome shotgun (WGS) entry which is preliminary data.</text>
</comment>
<dbReference type="PANTHER" id="PTHR33418">
    <property type="entry name" value="HELICASE-ASSOCIATED"/>
    <property type="match status" value="1"/>
</dbReference>
<evidence type="ECO:0000259" key="3">
    <source>
        <dbReference type="Pfam" id="PF03457"/>
    </source>
</evidence>
<accession>K0R2S5</accession>
<proteinExistence type="predicted"/>
<dbReference type="OMA" id="DHEHEID"/>
<protein>
    <recommendedName>
        <fullName evidence="3">Helicase-associated domain-containing protein</fullName>
    </recommendedName>
</protein>
<feature type="coiled-coil region" evidence="1">
    <location>
        <begin position="627"/>
        <end position="693"/>
    </location>
</feature>
<dbReference type="PANTHER" id="PTHR33418:SF1">
    <property type="entry name" value="HELICASE-ASSOCIATED DOMAIN-CONTAINING PROTEIN"/>
    <property type="match status" value="1"/>
</dbReference>
<feature type="compositionally biased region" description="Basic and acidic residues" evidence="2">
    <location>
        <begin position="23"/>
        <end position="33"/>
    </location>
</feature>
<dbReference type="Proteomes" id="UP000266841">
    <property type="component" value="Unassembled WGS sequence"/>
</dbReference>
<dbReference type="EMBL" id="AGNL01047735">
    <property type="protein sequence ID" value="EJK46475.1"/>
    <property type="molecule type" value="Genomic_DNA"/>
</dbReference>
<feature type="compositionally biased region" description="Basic and acidic residues" evidence="2">
    <location>
        <begin position="48"/>
        <end position="59"/>
    </location>
</feature>
<dbReference type="Pfam" id="PF03457">
    <property type="entry name" value="HA"/>
    <property type="match status" value="1"/>
</dbReference>
<keyword evidence="5" id="KW-1185">Reference proteome</keyword>
<evidence type="ECO:0000313" key="5">
    <source>
        <dbReference type="Proteomes" id="UP000266841"/>
    </source>
</evidence>
<gene>
    <name evidence="4" type="ORF">THAOC_34853</name>
</gene>
<feature type="region of interest" description="Disordered" evidence="2">
    <location>
        <begin position="1"/>
        <end position="69"/>
    </location>
</feature>